<dbReference type="RefSeq" id="WP_390303379.1">
    <property type="nucleotide sequence ID" value="NZ_JBHULI010000025.1"/>
</dbReference>
<protein>
    <recommendedName>
        <fullName evidence="3">YceI-like domain-containing protein</fullName>
    </recommendedName>
</protein>
<dbReference type="InterPro" id="IPR036761">
    <property type="entry name" value="TTHA0802/YceI-like_sf"/>
</dbReference>
<name>A0ABW5JKM9_9BACT</name>
<organism evidence="1 2">
    <name type="scientific">Gracilimonas halophila</name>
    <dbReference type="NCBI Taxonomy" id="1834464"/>
    <lineage>
        <taxon>Bacteria</taxon>
        <taxon>Pseudomonadati</taxon>
        <taxon>Balneolota</taxon>
        <taxon>Balneolia</taxon>
        <taxon>Balneolales</taxon>
        <taxon>Balneolaceae</taxon>
        <taxon>Gracilimonas</taxon>
    </lineage>
</organism>
<keyword evidence="2" id="KW-1185">Reference proteome</keyword>
<dbReference type="EMBL" id="JBHULI010000025">
    <property type="protein sequence ID" value="MFD2533313.1"/>
    <property type="molecule type" value="Genomic_DNA"/>
</dbReference>
<comment type="caution">
    <text evidence="1">The sequence shown here is derived from an EMBL/GenBank/DDBJ whole genome shotgun (WGS) entry which is preliminary data.</text>
</comment>
<sequence>MKKILPTLLIPALCTFPVLTQAQDGKVRLSDESKLSIKGKSNVNEFRCQAEHDLQQDSLNYFYQVSGDTVTVNGVLLALEIDQFDCGKRAINRDFRSTLKYKEYPFIEIILNELVLADPSDIIPEEALVTIRIAGVEQKYTVPLHSFSSSEEHFTVGGNKVLYMTDFGLTPPSPMFGLIKVDDELDIQFDLVIRRQP</sequence>
<gene>
    <name evidence="1" type="ORF">ACFSVN_12735</name>
</gene>
<evidence type="ECO:0000313" key="1">
    <source>
        <dbReference type="EMBL" id="MFD2533313.1"/>
    </source>
</evidence>
<accession>A0ABW5JKM9</accession>
<dbReference type="Proteomes" id="UP001597460">
    <property type="component" value="Unassembled WGS sequence"/>
</dbReference>
<dbReference type="Gene3D" id="2.40.128.110">
    <property type="entry name" value="Lipid/polyisoprenoid-binding, YceI-like"/>
    <property type="match status" value="1"/>
</dbReference>
<reference evidence="2" key="1">
    <citation type="journal article" date="2019" name="Int. J. Syst. Evol. Microbiol.">
        <title>The Global Catalogue of Microorganisms (GCM) 10K type strain sequencing project: providing services to taxonomists for standard genome sequencing and annotation.</title>
        <authorList>
            <consortium name="The Broad Institute Genomics Platform"/>
            <consortium name="The Broad Institute Genome Sequencing Center for Infectious Disease"/>
            <person name="Wu L."/>
            <person name="Ma J."/>
        </authorList>
    </citation>
    <scope>NUCLEOTIDE SEQUENCE [LARGE SCALE GENOMIC DNA]</scope>
    <source>
        <strain evidence="2">KCTC 52042</strain>
    </source>
</reference>
<dbReference type="SUPFAM" id="SSF101874">
    <property type="entry name" value="YceI-like"/>
    <property type="match status" value="1"/>
</dbReference>
<evidence type="ECO:0000313" key="2">
    <source>
        <dbReference type="Proteomes" id="UP001597460"/>
    </source>
</evidence>
<evidence type="ECO:0008006" key="3">
    <source>
        <dbReference type="Google" id="ProtNLM"/>
    </source>
</evidence>
<proteinExistence type="predicted"/>